<keyword evidence="4" id="KW-1185">Reference proteome</keyword>
<dbReference type="InterPro" id="IPR036291">
    <property type="entry name" value="NAD(P)-bd_dom_sf"/>
</dbReference>
<keyword evidence="2" id="KW-1133">Transmembrane helix</keyword>
<protein>
    <recommendedName>
        <fullName evidence="5">Nucleoside-diphosphate-sugar epimerase</fullName>
    </recommendedName>
</protein>
<accession>A0A1H9PXM0</accession>
<keyword evidence="1" id="KW-0175">Coiled coil</keyword>
<dbReference type="AlphaFoldDB" id="A0A1H9PXM0"/>
<feature type="coiled-coil region" evidence="1">
    <location>
        <begin position="427"/>
        <end position="464"/>
    </location>
</feature>
<evidence type="ECO:0000313" key="3">
    <source>
        <dbReference type="EMBL" id="SER52934.1"/>
    </source>
</evidence>
<feature type="transmembrane region" description="Helical" evidence="2">
    <location>
        <begin position="356"/>
        <end position="382"/>
    </location>
</feature>
<evidence type="ECO:0008006" key="5">
    <source>
        <dbReference type="Google" id="ProtNLM"/>
    </source>
</evidence>
<keyword evidence="2" id="KW-0472">Membrane</keyword>
<name>A0A1H9PXM0_9FIRM</name>
<organism evidence="3 4">
    <name type="scientific">Lachnobacterium bovis</name>
    <dbReference type="NCBI Taxonomy" id="140626"/>
    <lineage>
        <taxon>Bacteria</taxon>
        <taxon>Bacillati</taxon>
        <taxon>Bacillota</taxon>
        <taxon>Clostridia</taxon>
        <taxon>Lachnospirales</taxon>
        <taxon>Lachnospiraceae</taxon>
        <taxon>Lachnobacterium</taxon>
    </lineage>
</organism>
<feature type="transmembrane region" description="Helical" evidence="2">
    <location>
        <begin position="402"/>
        <end position="419"/>
    </location>
</feature>
<reference evidence="4" key="1">
    <citation type="submission" date="2016-10" db="EMBL/GenBank/DDBJ databases">
        <authorList>
            <person name="Varghese N."/>
            <person name="Submissions S."/>
        </authorList>
    </citation>
    <scope>NUCLEOTIDE SEQUENCE [LARGE SCALE GENOMIC DNA]</scope>
    <source>
        <strain evidence="4">S1b</strain>
    </source>
</reference>
<evidence type="ECO:0000256" key="2">
    <source>
        <dbReference type="SAM" id="Phobius"/>
    </source>
</evidence>
<sequence length="723" mass="84140">MTYRVIILKIMIKEIGELRMEAIQNDTLLVGNVSYLNADDIRNMLLDRHVVVCSEGAPTKKKKGNIKWYSVGIFNKKFEKVFKSHDFANVIYFSDYLTYHSKPEKEFEQIHEVLECCRKNKVENFIYITSQEIRKERETSIGRMQKSIEELCEFYAEKELINIHLIHSPYLVQPANENDYLNKLFSKASKNKKVELDYNMNDIPDFIDIRDLATLIYRLFDNLQDSQGISVLDLRPYQNQSFKDLKVRMLDYFPEVSIDFVEKTGGNKVVLEEDIAKKEYSWQAKYGLIRNFDMYYETWKNSKKVEKNIFSIIADKLHSENPIVSISEVLVGALIVELLNKLYEVSAQFKYIDFRLLFVIIIATVYGTKLGFIAAVLEIISLGYAFTTTGSKWELLLYEPKNWLPFLFFIIAAGVCGYIKQKHDDDFEFAGEENKSLKEKNDFLEEIYNEAMQYKNEYKQELIESRDGFGRIFDVVKRLSNTVPARIYAESIPVIEEILDTKSIAIFSIQDPQARFGRLEVASQGIRNKVGKSIELSNYKSIIEEIDKSEIWVNKKLEEGYPLYMTGIKDNGQYVMLIAIYHTSYVHMSAYYANLIRILRGLLENFLVKAWEYQKAYESEIYIDGTSIVTNKYFVEQLQIQRDMADRHLTHFRLIQVLRNGMDIKQINTILQTSTRSNDIVGVGADNNIYILAAQVDHNTIQYVLDRLTKVGLECKVVSEIGE</sequence>
<dbReference type="EMBL" id="FOGW01000005">
    <property type="protein sequence ID" value="SER52934.1"/>
    <property type="molecule type" value="Genomic_DNA"/>
</dbReference>
<gene>
    <name evidence="3" type="ORF">SAMN02910429_00361</name>
</gene>
<dbReference type="SUPFAM" id="SSF51735">
    <property type="entry name" value="NAD(P)-binding Rossmann-fold domains"/>
    <property type="match status" value="1"/>
</dbReference>
<evidence type="ECO:0000313" key="4">
    <source>
        <dbReference type="Proteomes" id="UP000182471"/>
    </source>
</evidence>
<dbReference type="Proteomes" id="UP000182471">
    <property type="component" value="Unassembled WGS sequence"/>
</dbReference>
<keyword evidence="2" id="KW-0812">Transmembrane</keyword>
<evidence type="ECO:0000256" key="1">
    <source>
        <dbReference type="SAM" id="Coils"/>
    </source>
</evidence>
<proteinExistence type="predicted"/>
<dbReference type="Gene3D" id="3.40.50.720">
    <property type="entry name" value="NAD(P)-binding Rossmann-like Domain"/>
    <property type="match status" value="1"/>
</dbReference>